<keyword evidence="3" id="KW-1185">Reference proteome</keyword>
<gene>
    <name evidence="2" type="ORF">PanWU01x14_013140</name>
</gene>
<evidence type="ECO:0000313" key="3">
    <source>
        <dbReference type="Proteomes" id="UP000237105"/>
    </source>
</evidence>
<reference evidence="3" key="1">
    <citation type="submission" date="2016-06" db="EMBL/GenBank/DDBJ databases">
        <title>Parallel loss of symbiosis genes in relatives of nitrogen-fixing non-legume Parasponia.</title>
        <authorList>
            <person name="Van Velzen R."/>
            <person name="Holmer R."/>
            <person name="Bu F."/>
            <person name="Rutten L."/>
            <person name="Van Zeijl A."/>
            <person name="Liu W."/>
            <person name="Santuari L."/>
            <person name="Cao Q."/>
            <person name="Sharma T."/>
            <person name="Shen D."/>
            <person name="Roswanjaya Y."/>
            <person name="Wardhani T."/>
            <person name="Kalhor M.S."/>
            <person name="Jansen J."/>
            <person name="Van den Hoogen J."/>
            <person name="Gungor B."/>
            <person name="Hartog M."/>
            <person name="Hontelez J."/>
            <person name="Verver J."/>
            <person name="Yang W.-C."/>
            <person name="Schijlen E."/>
            <person name="Repin R."/>
            <person name="Schilthuizen M."/>
            <person name="Schranz E."/>
            <person name="Heidstra R."/>
            <person name="Miyata K."/>
            <person name="Fedorova E."/>
            <person name="Kohlen W."/>
            <person name="Bisseling T."/>
            <person name="Smit S."/>
            <person name="Geurts R."/>
        </authorList>
    </citation>
    <scope>NUCLEOTIDE SEQUENCE [LARGE SCALE GENOMIC DNA]</scope>
    <source>
        <strain evidence="3">cv. WU1-14</strain>
    </source>
</reference>
<dbReference type="Proteomes" id="UP000237105">
    <property type="component" value="Unassembled WGS sequence"/>
</dbReference>
<evidence type="ECO:0000256" key="1">
    <source>
        <dbReference type="SAM" id="MobiDB-lite"/>
    </source>
</evidence>
<dbReference type="AlphaFoldDB" id="A0A2P5E0Z6"/>
<dbReference type="EMBL" id="JXTB01000005">
    <property type="protein sequence ID" value="PON79198.1"/>
    <property type="molecule type" value="Genomic_DNA"/>
</dbReference>
<protein>
    <submittedName>
        <fullName evidence="2">Uncharacterized protein</fullName>
    </submittedName>
</protein>
<organism evidence="2 3">
    <name type="scientific">Parasponia andersonii</name>
    <name type="common">Sponia andersonii</name>
    <dbReference type="NCBI Taxonomy" id="3476"/>
    <lineage>
        <taxon>Eukaryota</taxon>
        <taxon>Viridiplantae</taxon>
        <taxon>Streptophyta</taxon>
        <taxon>Embryophyta</taxon>
        <taxon>Tracheophyta</taxon>
        <taxon>Spermatophyta</taxon>
        <taxon>Magnoliopsida</taxon>
        <taxon>eudicotyledons</taxon>
        <taxon>Gunneridae</taxon>
        <taxon>Pentapetalae</taxon>
        <taxon>rosids</taxon>
        <taxon>fabids</taxon>
        <taxon>Rosales</taxon>
        <taxon>Cannabaceae</taxon>
        <taxon>Parasponia</taxon>
    </lineage>
</organism>
<feature type="region of interest" description="Disordered" evidence="1">
    <location>
        <begin position="1"/>
        <end position="25"/>
    </location>
</feature>
<accession>A0A2P5E0Z6</accession>
<sequence length="123" mass="13978">MIEIHTSQLQSQVSSPVSGASAKSTLPHIDEPTIANKVLGLRRSYKRRVGSKFKRATTTSSAVVSLPYEPHVPHIELEEFFSKTQNYLVVAYVLLAHHDVDRWYYSKQIRYMTNVLSTLLLGF</sequence>
<feature type="compositionally biased region" description="Low complexity" evidence="1">
    <location>
        <begin position="7"/>
        <end position="18"/>
    </location>
</feature>
<comment type="caution">
    <text evidence="2">The sequence shown here is derived from an EMBL/GenBank/DDBJ whole genome shotgun (WGS) entry which is preliminary data.</text>
</comment>
<evidence type="ECO:0000313" key="2">
    <source>
        <dbReference type="EMBL" id="PON79198.1"/>
    </source>
</evidence>
<proteinExistence type="predicted"/>
<name>A0A2P5E0Z6_PARAD</name>